<name>A0A7J7M4N9_9MAGN</name>
<dbReference type="InterPro" id="IPR000490">
    <property type="entry name" value="Glyco_hydro_17"/>
</dbReference>
<dbReference type="OrthoDB" id="941679at2759"/>
<evidence type="ECO:0000256" key="5">
    <source>
        <dbReference type="RuleBase" id="RU004336"/>
    </source>
</evidence>
<dbReference type="GO" id="GO:0005975">
    <property type="term" value="P:carbohydrate metabolic process"/>
    <property type="evidence" value="ECO:0007669"/>
    <property type="project" value="InterPro"/>
</dbReference>
<evidence type="ECO:0000256" key="3">
    <source>
        <dbReference type="ARBA" id="ARBA00023295"/>
    </source>
</evidence>
<reference evidence="6 7" key="1">
    <citation type="journal article" date="2020" name="IScience">
        <title>Genome Sequencing of the Endangered Kingdonia uniflora (Circaeasteraceae, Ranunculales) Reveals Potential Mechanisms of Evolutionary Specialization.</title>
        <authorList>
            <person name="Sun Y."/>
            <person name="Deng T."/>
            <person name="Zhang A."/>
            <person name="Moore M.J."/>
            <person name="Landis J.B."/>
            <person name="Lin N."/>
            <person name="Zhang H."/>
            <person name="Zhang X."/>
            <person name="Huang J."/>
            <person name="Zhang X."/>
            <person name="Sun H."/>
            <person name="Wang H."/>
        </authorList>
    </citation>
    <scope>NUCLEOTIDE SEQUENCE [LARGE SCALE GENOMIC DNA]</scope>
    <source>
        <strain evidence="6">TB1705</strain>
        <tissue evidence="6">Leaf</tissue>
    </source>
</reference>
<dbReference type="Proteomes" id="UP000541444">
    <property type="component" value="Unassembled WGS sequence"/>
</dbReference>
<keyword evidence="2 5" id="KW-0378">Hydrolase</keyword>
<evidence type="ECO:0000256" key="2">
    <source>
        <dbReference type="ARBA" id="ARBA00022801"/>
    </source>
</evidence>
<keyword evidence="7" id="KW-1185">Reference proteome</keyword>
<sequence length="276" mass="30483">AATLGVNYGMLGDNLPTPDKAYANTPRQVQVSHTLEMYGGEYIEHHTPVRCFFARVWENLNNIPLCWRCSNTWNIDAALKAAHLGVTVTTVVSMQALGNSYPPSEGAFADLSIMGPITDFLQTNGYPLTVNVYSYFTHAQDVVNITLNYALFMSDNVVVKDGKNGELGYQNLFDAMVDAVYSALENAGGFNVDVVVTETGWPSAGNVDARIDFAQTYINNLFAHLRSGKRAPKKPGKDLETYIFAMFNENLKPAGVEQNFGLYYPEITTPVYHVNL</sequence>
<accession>A0A7J7M4N9</accession>
<proteinExistence type="inferred from homology"/>
<dbReference type="SUPFAM" id="SSF51445">
    <property type="entry name" value="(Trans)glycosidases"/>
    <property type="match status" value="1"/>
</dbReference>
<evidence type="ECO:0000313" key="6">
    <source>
        <dbReference type="EMBL" id="KAF6149812.1"/>
    </source>
</evidence>
<feature type="non-terminal residue" evidence="6">
    <location>
        <position position="1"/>
    </location>
</feature>
<dbReference type="Gene3D" id="3.20.20.80">
    <property type="entry name" value="Glycosidases"/>
    <property type="match status" value="1"/>
</dbReference>
<organism evidence="6 7">
    <name type="scientific">Kingdonia uniflora</name>
    <dbReference type="NCBI Taxonomy" id="39325"/>
    <lineage>
        <taxon>Eukaryota</taxon>
        <taxon>Viridiplantae</taxon>
        <taxon>Streptophyta</taxon>
        <taxon>Embryophyta</taxon>
        <taxon>Tracheophyta</taxon>
        <taxon>Spermatophyta</taxon>
        <taxon>Magnoliopsida</taxon>
        <taxon>Ranunculales</taxon>
        <taxon>Circaeasteraceae</taxon>
        <taxon>Kingdonia</taxon>
    </lineage>
</organism>
<dbReference type="AlphaFoldDB" id="A0A7J7M4N9"/>
<evidence type="ECO:0008006" key="8">
    <source>
        <dbReference type="Google" id="ProtNLM"/>
    </source>
</evidence>
<comment type="similarity">
    <text evidence="1 4">Belongs to the glycosyl hydrolase 17 family.</text>
</comment>
<dbReference type="EMBL" id="JACGCM010001782">
    <property type="protein sequence ID" value="KAF6149812.1"/>
    <property type="molecule type" value="Genomic_DNA"/>
</dbReference>
<protein>
    <recommendedName>
        <fullName evidence="8">Beta-1,3-glucanase</fullName>
    </recommendedName>
</protein>
<gene>
    <name evidence="6" type="ORF">GIB67_017545</name>
</gene>
<dbReference type="InterPro" id="IPR044965">
    <property type="entry name" value="Glyco_hydro_17_plant"/>
</dbReference>
<dbReference type="PANTHER" id="PTHR32227">
    <property type="entry name" value="GLUCAN ENDO-1,3-BETA-GLUCOSIDASE BG1-RELATED-RELATED"/>
    <property type="match status" value="1"/>
</dbReference>
<dbReference type="InterPro" id="IPR017853">
    <property type="entry name" value="GH"/>
</dbReference>
<dbReference type="GO" id="GO:0004553">
    <property type="term" value="F:hydrolase activity, hydrolyzing O-glycosyl compounds"/>
    <property type="evidence" value="ECO:0007669"/>
    <property type="project" value="InterPro"/>
</dbReference>
<keyword evidence="3 5" id="KW-0326">Glycosidase</keyword>
<dbReference type="Pfam" id="PF00332">
    <property type="entry name" value="Glyco_hydro_17"/>
    <property type="match status" value="1"/>
</dbReference>
<comment type="caution">
    <text evidence="6">The sequence shown here is derived from an EMBL/GenBank/DDBJ whole genome shotgun (WGS) entry which is preliminary data.</text>
</comment>
<dbReference type="PROSITE" id="PS00587">
    <property type="entry name" value="GLYCOSYL_HYDROL_F17"/>
    <property type="match status" value="1"/>
</dbReference>
<evidence type="ECO:0000313" key="7">
    <source>
        <dbReference type="Proteomes" id="UP000541444"/>
    </source>
</evidence>
<evidence type="ECO:0000256" key="4">
    <source>
        <dbReference type="RuleBase" id="RU004335"/>
    </source>
</evidence>
<evidence type="ECO:0000256" key="1">
    <source>
        <dbReference type="ARBA" id="ARBA00008773"/>
    </source>
</evidence>